<evidence type="ECO:0000256" key="5">
    <source>
        <dbReference type="HAMAP-Rule" id="MF_00921"/>
    </source>
</evidence>
<comment type="function">
    <text evidence="5">Bifunctional serine/threonine kinase and phosphorylase involved in the regulation of the pyruvate, phosphate dikinase (PPDK) by catalyzing its phosphorylation/dephosphorylation.</text>
</comment>
<dbReference type="GO" id="GO:0043531">
    <property type="term" value="F:ADP binding"/>
    <property type="evidence" value="ECO:0007669"/>
    <property type="project" value="UniProtKB-UniRule"/>
</dbReference>
<evidence type="ECO:0000256" key="1">
    <source>
        <dbReference type="ARBA" id="ARBA00022527"/>
    </source>
</evidence>
<accession>A0A7T5UGL9</accession>
<keyword evidence="1 5" id="KW-0723">Serine/threonine-protein kinase</keyword>
<name>A0A7T5UGL9_9BACT</name>
<comment type="catalytic activity">
    <reaction evidence="5">
        <text>N(tele)-phospho-L-histidyl/L-threonyl-[pyruvate, phosphate dikinase] + ADP = N(tele)-phospho-L-histidyl/O-phospho-L-threonyl-[pyruvate, phosphate dikinase] + AMP + H(+)</text>
        <dbReference type="Rhea" id="RHEA:43692"/>
        <dbReference type="Rhea" id="RHEA-COMP:10650"/>
        <dbReference type="Rhea" id="RHEA-COMP:10651"/>
        <dbReference type="ChEBI" id="CHEBI:15378"/>
        <dbReference type="ChEBI" id="CHEBI:30013"/>
        <dbReference type="ChEBI" id="CHEBI:61977"/>
        <dbReference type="ChEBI" id="CHEBI:83586"/>
        <dbReference type="ChEBI" id="CHEBI:456215"/>
        <dbReference type="ChEBI" id="CHEBI:456216"/>
        <dbReference type="EC" id="2.7.11.32"/>
    </reaction>
</comment>
<dbReference type="NCBIfam" id="NF003742">
    <property type="entry name" value="PRK05339.1"/>
    <property type="match status" value="1"/>
</dbReference>
<feature type="binding site" evidence="5">
    <location>
        <begin position="155"/>
        <end position="162"/>
    </location>
    <ligand>
        <name>ADP</name>
        <dbReference type="ChEBI" id="CHEBI:456216"/>
    </ligand>
</feature>
<keyword evidence="3 5" id="KW-0547">Nucleotide-binding</keyword>
<keyword evidence="4 5" id="KW-0418">Kinase</keyword>
<evidence type="ECO:0000313" key="7">
    <source>
        <dbReference type="Proteomes" id="UP000595362"/>
    </source>
</evidence>
<organism evidence="6 7">
    <name type="scientific">Micavibrio aeruginosavorus</name>
    <dbReference type="NCBI Taxonomy" id="349221"/>
    <lineage>
        <taxon>Bacteria</taxon>
        <taxon>Pseudomonadati</taxon>
        <taxon>Bdellovibrionota</taxon>
        <taxon>Bdellovibrionia</taxon>
        <taxon>Bdellovibrionales</taxon>
        <taxon>Pseudobdellovibrionaceae</taxon>
        <taxon>Micavibrio</taxon>
    </lineage>
</organism>
<dbReference type="EMBL" id="CP066681">
    <property type="protein sequence ID" value="QQG36409.1"/>
    <property type="molecule type" value="Genomic_DNA"/>
</dbReference>
<evidence type="ECO:0000256" key="3">
    <source>
        <dbReference type="ARBA" id="ARBA00022741"/>
    </source>
</evidence>
<comment type="similarity">
    <text evidence="5">Belongs to the pyruvate, phosphate/water dikinase regulatory protein family. PDRP subfamily.</text>
</comment>
<dbReference type="Proteomes" id="UP000595362">
    <property type="component" value="Chromosome"/>
</dbReference>
<protein>
    <recommendedName>
        <fullName evidence="5">Putative pyruvate, phosphate dikinase regulatory protein</fullName>
        <shortName evidence="5">PPDK regulatory protein</shortName>
        <ecNumber evidence="5">2.7.11.32</ecNumber>
        <ecNumber evidence="5">2.7.4.27</ecNumber>
    </recommendedName>
</protein>
<dbReference type="GO" id="GO:0016776">
    <property type="term" value="F:phosphotransferase activity, phosphate group as acceptor"/>
    <property type="evidence" value="ECO:0007669"/>
    <property type="project" value="UniProtKB-UniRule"/>
</dbReference>
<reference evidence="6 7" key="1">
    <citation type="submission" date="2020-07" db="EMBL/GenBank/DDBJ databases">
        <title>Huge and variable diversity of episymbiotic CPR bacteria and DPANN archaea in groundwater ecosystems.</title>
        <authorList>
            <person name="He C.Y."/>
            <person name="Keren R."/>
            <person name="Whittaker M."/>
            <person name="Farag I.F."/>
            <person name="Doudna J."/>
            <person name="Cate J.H.D."/>
            <person name="Banfield J.F."/>
        </authorList>
    </citation>
    <scope>NUCLEOTIDE SEQUENCE [LARGE SCALE GENOMIC DNA]</scope>
    <source>
        <strain evidence="6">NC_groundwater_70_Ag_B-0.1um_54_66</strain>
    </source>
</reference>
<proteinExistence type="inferred from homology"/>
<evidence type="ECO:0000313" key="6">
    <source>
        <dbReference type="EMBL" id="QQG36409.1"/>
    </source>
</evidence>
<dbReference type="HAMAP" id="MF_00921">
    <property type="entry name" value="PDRP"/>
    <property type="match status" value="1"/>
</dbReference>
<dbReference type="PANTHER" id="PTHR31756">
    <property type="entry name" value="PYRUVATE, PHOSPHATE DIKINASE REGULATORY PROTEIN 1, CHLOROPLASTIC"/>
    <property type="match status" value="1"/>
</dbReference>
<dbReference type="EC" id="2.7.11.32" evidence="5"/>
<dbReference type="AlphaFoldDB" id="A0A7T5UGL9"/>
<sequence>MKKGEPRRHFYLHLVSDATGVTLQGLARACLAQFENIDPVERFWPLVRSEKQLERVIADIHDNPGPVLFTLVDSEQRKRLQRACQELHVPCIPVMDHIIKGLSAYTGLPSKGIPGLQHALDDAYFRRMDAVDFALAFDDGQNYDGIEEADVVLVGVSRTSKTPTCIFLARQGVKAANIPYVPGVAIPEAVLGHRHPVFVGLTESPDRLIQLRRNRLKADTNDRHHGENTYLDPERVESETLEARKFFTRQGWPVIDVTRRSVEETAAEIMVILQRRREVADQRELL</sequence>
<dbReference type="Pfam" id="PF03618">
    <property type="entry name" value="Kinase-PPPase"/>
    <property type="match status" value="1"/>
</dbReference>
<evidence type="ECO:0000256" key="4">
    <source>
        <dbReference type="ARBA" id="ARBA00022777"/>
    </source>
</evidence>
<dbReference type="InterPro" id="IPR005177">
    <property type="entry name" value="Kinase-pyrophosphorylase"/>
</dbReference>
<dbReference type="EC" id="2.7.4.27" evidence="5"/>
<evidence type="ECO:0000256" key="2">
    <source>
        <dbReference type="ARBA" id="ARBA00022679"/>
    </source>
</evidence>
<gene>
    <name evidence="6" type="ORF">HYS17_01040</name>
</gene>
<dbReference type="PANTHER" id="PTHR31756:SF3">
    <property type="entry name" value="PYRUVATE, PHOSPHATE DIKINASE REGULATORY PROTEIN 1, CHLOROPLASTIC"/>
    <property type="match status" value="1"/>
</dbReference>
<keyword evidence="2 5" id="KW-0808">Transferase</keyword>
<dbReference type="GO" id="GO:0004674">
    <property type="term" value="F:protein serine/threonine kinase activity"/>
    <property type="evidence" value="ECO:0007669"/>
    <property type="project" value="UniProtKB-UniRule"/>
</dbReference>
<comment type="catalytic activity">
    <reaction evidence="5">
        <text>N(tele)-phospho-L-histidyl/O-phospho-L-threonyl-[pyruvate, phosphate dikinase] + phosphate + H(+) = N(tele)-phospho-L-histidyl/L-threonyl-[pyruvate, phosphate dikinase] + diphosphate</text>
        <dbReference type="Rhea" id="RHEA:43696"/>
        <dbReference type="Rhea" id="RHEA-COMP:10650"/>
        <dbReference type="Rhea" id="RHEA-COMP:10651"/>
        <dbReference type="ChEBI" id="CHEBI:15378"/>
        <dbReference type="ChEBI" id="CHEBI:30013"/>
        <dbReference type="ChEBI" id="CHEBI:33019"/>
        <dbReference type="ChEBI" id="CHEBI:43474"/>
        <dbReference type="ChEBI" id="CHEBI:61977"/>
        <dbReference type="ChEBI" id="CHEBI:83586"/>
        <dbReference type="EC" id="2.7.4.27"/>
    </reaction>
</comment>
<dbReference type="InterPro" id="IPR026565">
    <property type="entry name" value="PPDK_reg"/>
</dbReference>
<dbReference type="GO" id="GO:0005524">
    <property type="term" value="F:ATP binding"/>
    <property type="evidence" value="ECO:0007669"/>
    <property type="project" value="InterPro"/>
</dbReference>